<dbReference type="Gene3D" id="2.60.120.620">
    <property type="entry name" value="q2cbj1_9rhob like domain"/>
    <property type="match status" value="1"/>
</dbReference>
<dbReference type="Proteomes" id="UP000078576">
    <property type="component" value="Unassembled WGS sequence"/>
</dbReference>
<dbReference type="OrthoDB" id="69177at2759"/>
<evidence type="ECO:0000256" key="2">
    <source>
        <dbReference type="ARBA" id="ARBA00022723"/>
    </source>
</evidence>
<organism evidence="7 8">
    <name type="scientific">Cytospora mali</name>
    <name type="common">Apple Valsa canker fungus</name>
    <name type="synonym">Valsa mali</name>
    <dbReference type="NCBI Taxonomy" id="578113"/>
    <lineage>
        <taxon>Eukaryota</taxon>
        <taxon>Fungi</taxon>
        <taxon>Dikarya</taxon>
        <taxon>Ascomycota</taxon>
        <taxon>Pezizomycotina</taxon>
        <taxon>Sordariomycetes</taxon>
        <taxon>Sordariomycetidae</taxon>
        <taxon>Diaporthales</taxon>
        <taxon>Cytosporaceae</taxon>
        <taxon>Cytospora</taxon>
    </lineage>
</organism>
<keyword evidence="4" id="KW-0560">Oxidoreductase</keyword>
<evidence type="ECO:0000259" key="6">
    <source>
        <dbReference type="SMART" id="SM00702"/>
    </source>
</evidence>
<sequence>MSSAEDCSTYAPKFPSTRYCNLTKPIKNRPDINMFGFLSKNPFGGGDTDPRSANARLHNIPEGKLVHMTYASKDVAVPPDFLSLAAPPPDAKPVTITPVDWASTSLPDNEGRFAVVLDNVLSPSECAALIRLAESSVDMARMPGAGAATTTTTTTPATATATDAWYPAMVNAGNGLEVLESYYRNSDRIVWDCQEVVDRLWARCLQGRAGEMLRERMDVLDGDEQLGAWKRKGPDHRVVRQRWLFRRLNQRMRFLRYGPGQFFRPHCDGSYSEKVDDKVFKTFFTLHLYLNDSVAEVGEEAELVGGATSFVSNDGKNKVDVDPRAGRVLIFQHHRLYHCGDDVVKGTKYTMRTDAMYELVGQREESETEVQEKE</sequence>
<dbReference type="STRING" id="694573.A0A194V3Q4"/>
<evidence type="ECO:0000313" key="7">
    <source>
        <dbReference type="EMBL" id="KUI58557.1"/>
    </source>
</evidence>
<dbReference type="EMBL" id="KN714715">
    <property type="protein sequence ID" value="KUI58557.1"/>
    <property type="molecule type" value="Genomic_DNA"/>
</dbReference>
<dbReference type="GO" id="GO:0004656">
    <property type="term" value="F:procollagen-proline 4-dioxygenase activity"/>
    <property type="evidence" value="ECO:0007669"/>
    <property type="project" value="TreeGrafter"/>
</dbReference>
<dbReference type="SMART" id="SM00702">
    <property type="entry name" value="P4Hc"/>
    <property type="match status" value="1"/>
</dbReference>
<dbReference type="GO" id="GO:0005783">
    <property type="term" value="C:endoplasmic reticulum"/>
    <property type="evidence" value="ECO:0007669"/>
    <property type="project" value="TreeGrafter"/>
</dbReference>
<feature type="domain" description="Prolyl 4-hydroxylase alpha subunit" evidence="6">
    <location>
        <begin position="112"/>
        <end position="356"/>
    </location>
</feature>
<comment type="cofactor">
    <cofactor evidence="1">
        <name>L-ascorbate</name>
        <dbReference type="ChEBI" id="CHEBI:38290"/>
    </cofactor>
</comment>
<dbReference type="PANTHER" id="PTHR10869:SF241">
    <property type="entry name" value="FE2OG DIOXYGENASE DOMAIN-CONTAINING PROTEIN"/>
    <property type="match status" value="1"/>
</dbReference>
<evidence type="ECO:0000256" key="5">
    <source>
        <dbReference type="ARBA" id="ARBA00023004"/>
    </source>
</evidence>
<dbReference type="GO" id="GO:0031418">
    <property type="term" value="F:L-ascorbic acid binding"/>
    <property type="evidence" value="ECO:0007669"/>
    <property type="project" value="InterPro"/>
</dbReference>
<keyword evidence="3" id="KW-0223">Dioxygenase</keyword>
<dbReference type="InterPro" id="IPR045054">
    <property type="entry name" value="P4HA-like"/>
</dbReference>
<keyword evidence="8" id="KW-1185">Reference proteome</keyword>
<keyword evidence="2" id="KW-0479">Metal-binding</keyword>
<dbReference type="SUPFAM" id="SSF51197">
    <property type="entry name" value="Clavaminate synthase-like"/>
    <property type="match status" value="1"/>
</dbReference>
<evidence type="ECO:0000256" key="3">
    <source>
        <dbReference type="ARBA" id="ARBA00022964"/>
    </source>
</evidence>
<evidence type="ECO:0000313" key="8">
    <source>
        <dbReference type="Proteomes" id="UP000078576"/>
    </source>
</evidence>
<accession>A0A194V3Q4</accession>
<reference evidence="8" key="1">
    <citation type="submission" date="2014-12" db="EMBL/GenBank/DDBJ databases">
        <title>Genome Sequence of Valsa Canker Pathogens Uncovers a Specific Adaption of Colonization on Woody Bark.</title>
        <authorList>
            <person name="Yin Z."/>
            <person name="Liu H."/>
            <person name="Gao X."/>
            <person name="Li Z."/>
            <person name="Song N."/>
            <person name="Ke X."/>
            <person name="Dai Q."/>
            <person name="Wu Y."/>
            <person name="Sun Y."/>
            <person name="Xu J.-R."/>
            <person name="Kang Z.K."/>
            <person name="Wang L."/>
            <person name="Huang L."/>
        </authorList>
    </citation>
    <scope>NUCLEOTIDE SEQUENCE [LARGE SCALE GENOMIC DNA]</scope>
    <source>
        <strain evidence="8">SXYL134</strain>
    </source>
</reference>
<dbReference type="AlphaFoldDB" id="A0A194V3Q4"/>
<dbReference type="Pfam" id="PF13640">
    <property type="entry name" value="2OG-FeII_Oxy_3"/>
    <property type="match status" value="1"/>
</dbReference>
<protein>
    <recommendedName>
        <fullName evidence="6">Prolyl 4-hydroxylase alpha subunit domain-containing protein</fullName>
    </recommendedName>
</protein>
<dbReference type="InterPro" id="IPR044862">
    <property type="entry name" value="Pro_4_hyd_alph_FE2OG_OXY"/>
</dbReference>
<name>A0A194V3Q4_CYTMA</name>
<dbReference type="InterPro" id="IPR006620">
    <property type="entry name" value="Pro_4_hyd_alph"/>
</dbReference>
<evidence type="ECO:0000256" key="4">
    <source>
        <dbReference type="ARBA" id="ARBA00023002"/>
    </source>
</evidence>
<dbReference type="PANTHER" id="PTHR10869">
    <property type="entry name" value="PROLYL 4-HYDROXYLASE ALPHA SUBUNIT"/>
    <property type="match status" value="1"/>
</dbReference>
<proteinExistence type="predicted"/>
<keyword evidence="5" id="KW-0408">Iron</keyword>
<evidence type="ECO:0000256" key="1">
    <source>
        <dbReference type="ARBA" id="ARBA00001961"/>
    </source>
</evidence>
<dbReference type="GO" id="GO:0005506">
    <property type="term" value="F:iron ion binding"/>
    <property type="evidence" value="ECO:0007669"/>
    <property type="project" value="InterPro"/>
</dbReference>
<gene>
    <name evidence="7" type="ORF">VP1G_05805</name>
</gene>